<dbReference type="GO" id="GO:0003676">
    <property type="term" value="F:nucleic acid binding"/>
    <property type="evidence" value="ECO:0007669"/>
    <property type="project" value="InterPro"/>
</dbReference>
<evidence type="ECO:0000256" key="6">
    <source>
        <dbReference type="ARBA" id="ARBA00023157"/>
    </source>
</evidence>
<dbReference type="GO" id="GO:0006308">
    <property type="term" value="P:DNA catabolic process"/>
    <property type="evidence" value="ECO:0007669"/>
    <property type="project" value="InterPro"/>
</dbReference>
<name>A0A9P6M618_MORAP</name>
<keyword evidence="5" id="KW-0378">Hydrolase</keyword>
<comment type="caution">
    <text evidence="9">The sequence shown here is derived from an EMBL/GenBank/DDBJ whole genome shotgun (WGS) entry which is preliminary data.</text>
</comment>
<evidence type="ECO:0000256" key="2">
    <source>
        <dbReference type="ARBA" id="ARBA00022722"/>
    </source>
</evidence>
<feature type="signal peptide" evidence="8">
    <location>
        <begin position="1"/>
        <end position="23"/>
    </location>
</feature>
<evidence type="ECO:0000256" key="4">
    <source>
        <dbReference type="ARBA" id="ARBA00022759"/>
    </source>
</evidence>
<keyword evidence="10" id="KW-1185">Reference proteome</keyword>
<evidence type="ECO:0000313" key="10">
    <source>
        <dbReference type="Proteomes" id="UP000738359"/>
    </source>
</evidence>
<dbReference type="PANTHER" id="PTHR33146">
    <property type="entry name" value="ENDONUCLEASE 4"/>
    <property type="match status" value="1"/>
</dbReference>
<keyword evidence="8" id="KW-0732">Signal</keyword>
<dbReference type="OrthoDB" id="441446at2759"/>
<dbReference type="InterPro" id="IPR003154">
    <property type="entry name" value="S1/P1nuclease"/>
</dbReference>
<accession>A0A9P6M618</accession>
<sequence>MRLTASLVAAASLFALSANSVHGYGLLGHTLTGQIAQQFLTPTTAKEVATILPASYDGLLSNAAPWPDKIKFLAQYKWATPMHFVNPPNDDPPEKCLFEYAYGGQDSVNGLYNMTATLKQFKVTPPTTDADKSTLQDALRFFVHFMGDIHQPLHDSTRDRGGNDAPIMWGRAKNNLHSLWDTLLITKDIKDRFKDDPQAYLDDILKLAKTLWQAEAKTWAVCDQGQTEIKNPWLNVTSEIKTLCPIQWATVANALDCTYVWKDYSPTKDYSAEYFENVTGPQTEFLVQKLLAISGIRMAAVLNEIYDPSNNTLLTRRREGARLPPRYLRALEQALAR</sequence>
<dbReference type="EMBL" id="JAAAHY010000110">
    <property type="protein sequence ID" value="KAF9966984.1"/>
    <property type="molecule type" value="Genomic_DNA"/>
</dbReference>
<gene>
    <name evidence="9" type="ORF">BGZ70_000524</name>
</gene>
<keyword evidence="2" id="KW-0540">Nuclease</keyword>
<keyword evidence="6" id="KW-1015">Disulfide bond</keyword>
<evidence type="ECO:0000256" key="3">
    <source>
        <dbReference type="ARBA" id="ARBA00022723"/>
    </source>
</evidence>
<dbReference type="GO" id="GO:0046872">
    <property type="term" value="F:metal ion binding"/>
    <property type="evidence" value="ECO:0007669"/>
    <property type="project" value="UniProtKB-KW"/>
</dbReference>
<dbReference type="InterPro" id="IPR008947">
    <property type="entry name" value="PLipase_C/P1_nuclease_dom_sf"/>
</dbReference>
<keyword evidence="3" id="KW-0479">Metal-binding</keyword>
<dbReference type="PANTHER" id="PTHR33146:SF26">
    <property type="entry name" value="ENDONUCLEASE 4"/>
    <property type="match status" value="1"/>
</dbReference>
<evidence type="ECO:0000256" key="5">
    <source>
        <dbReference type="ARBA" id="ARBA00022801"/>
    </source>
</evidence>
<proteinExistence type="inferred from homology"/>
<dbReference type="GO" id="GO:0016788">
    <property type="term" value="F:hydrolase activity, acting on ester bonds"/>
    <property type="evidence" value="ECO:0007669"/>
    <property type="project" value="InterPro"/>
</dbReference>
<protein>
    <recommendedName>
        <fullName evidence="11">S1/P1 nuclease</fullName>
    </recommendedName>
</protein>
<reference evidence="9" key="1">
    <citation type="journal article" date="2020" name="Fungal Divers.">
        <title>Resolving the Mortierellaceae phylogeny through synthesis of multi-gene phylogenetics and phylogenomics.</title>
        <authorList>
            <person name="Vandepol N."/>
            <person name="Liber J."/>
            <person name="Desiro A."/>
            <person name="Na H."/>
            <person name="Kennedy M."/>
            <person name="Barry K."/>
            <person name="Grigoriev I.V."/>
            <person name="Miller A.N."/>
            <person name="O'Donnell K."/>
            <person name="Stajich J.E."/>
            <person name="Bonito G."/>
        </authorList>
    </citation>
    <scope>NUCLEOTIDE SEQUENCE</scope>
    <source>
        <strain evidence="9">CK1249</strain>
    </source>
</reference>
<keyword evidence="4" id="KW-0255">Endonuclease</keyword>
<dbReference type="Proteomes" id="UP000738359">
    <property type="component" value="Unassembled WGS sequence"/>
</dbReference>
<dbReference type="AlphaFoldDB" id="A0A9P6M618"/>
<dbReference type="CDD" id="cd11010">
    <property type="entry name" value="S1-P1_nuclease"/>
    <property type="match status" value="1"/>
</dbReference>
<evidence type="ECO:0000256" key="8">
    <source>
        <dbReference type="SAM" id="SignalP"/>
    </source>
</evidence>
<organism evidence="9 10">
    <name type="scientific">Mortierella alpina</name>
    <name type="common">Oleaginous fungus</name>
    <name type="synonym">Mortierella renispora</name>
    <dbReference type="NCBI Taxonomy" id="64518"/>
    <lineage>
        <taxon>Eukaryota</taxon>
        <taxon>Fungi</taxon>
        <taxon>Fungi incertae sedis</taxon>
        <taxon>Mucoromycota</taxon>
        <taxon>Mortierellomycotina</taxon>
        <taxon>Mortierellomycetes</taxon>
        <taxon>Mortierellales</taxon>
        <taxon>Mortierellaceae</taxon>
        <taxon>Mortierella</taxon>
    </lineage>
</organism>
<dbReference type="GO" id="GO:0004519">
    <property type="term" value="F:endonuclease activity"/>
    <property type="evidence" value="ECO:0007669"/>
    <property type="project" value="UniProtKB-KW"/>
</dbReference>
<evidence type="ECO:0000313" key="9">
    <source>
        <dbReference type="EMBL" id="KAF9966984.1"/>
    </source>
</evidence>
<dbReference type="Pfam" id="PF02265">
    <property type="entry name" value="S1-P1_nuclease"/>
    <property type="match status" value="1"/>
</dbReference>
<evidence type="ECO:0000256" key="1">
    <source>
        <dbReference type="ARBA" id="ARBA00009547"/>
    </source>
</evidence>
<dbReference type="Gene3D" id="1.10.575.10">
    <property type="entry name" value="P1 Nuclease"/>
    <property type="match status" value="1"/>
</dbReference>
<evidence type="ECO:0008006" key="11">
    <source>
        <dbReference type="Google" id="ProtNLM"/>
    </source>
</evidence>
<evidence type="ECO:0000256" key="7">
    <source>
        <dbReference type="ARBA" id="ARBA00023180"/>
    </source>
</evidence>
<feature type="chain" id="PRO_5040175204" description="S1/P1 nuclease" evidence="8">
    <location>
        <begin position="24"/>
        <end position="337"/>
    </location>
</feature>
<dbReference type="SUPFAM" id="SSF48537">
    <property type="entry name" value="Phospholipase C/P1 nuclease"/>
    <property type="match status" value="1"/>
</dbReference>
<keyword evidence="7" id="KW-0325">Glycoprotein</keyword>
<comment type="similarity">
    <text evidence="1">Belongs to the nuclease type I family.</text>
</comment>